<evidence type="ECO:0000313" key="15">
    <source>
        <dbReference type="Proteomes" id="UP000007151"/>
    </source>
</evidence>
<dbReference type="Pfam" id="PF24779">
    <property type="entry name" value="UTP23_sensor"/>
    <property type="match status" value="1"/>
</dbReference>
<keyword evidence="5" id="KW-0132">Cell division</keyword>
<keyword evidence="15" id="KW-1185">Reference proteome</keyword>
<comment type="similarity">
    <text evidence="2">Belongs to the APC13 family.</text>
</comment>
<protein>
    <submittedName>
        <fullName evidence="14">rRNA-processing protein UTP23</fullName>
    </submittedName>
</protein>
<sequence>MDSKYRRNGRLIDIVDEEWKAEQLPDEDILVPLDELPDPEADSADSHLTLKEQSMRWQENFPEPEHINVREQLPKYLNGNVKLLTTRCIIKETEKIAKKTHGALTILKQFGIHECDHKEPVSGAQCILSMIGKGNQKHYILSTQDRDLQEKMRNRAGVPLLYLHNKSPTLEKPSKASYDKVGHSLETNPFISEAQNETLKKIKKALGVEETVDNTKVIIKKKKPKNPNPLSCKKKKKKPADRQTIKKDGVAEGKVRKRKKINDKITAVV</sequence>
<evidence type="ECO:0000256" key="2">
    <source>
        <dbReference type="ARBA" id="ARBA00006940"/>
    </source>
</evidence>
<keyword evidence="8" id="KW-0539">Nucleus</keyword>
<keyword evidence="9" id="KW-0131">Cell cycle</keyword>
<evidence type="ECO:0000256" key="7">
    <source>
        <dbReference type="ARBA" id="ARBA00022786"/>
    </source>
</evidence>
<keyword evidence="4" id="KW-0698">rRNA processing</keyword>
<keyword evidence="7" id="KW-0833">Ubl conjugation pathway</keyword>
<evidence type="ECO:0000256" key="8">
    <source>
        <dbReference type="ARBA" id="ARBA00023242"/>
    </source>
</evidence>
<dbReference type="InParanoid" id="A0A212EGU5"/>
<evidence type="ECO:0000256" key="9">
    <source>
        <dbReference type="ARBA" id="ARBA00023306"/>
    </source>
</evidence>
<dbReference type="GO" id="GO:0005680">
    <property type="term" value="C:anaphase-promoting complex"/>
    <property type="evidence" value="ECO:0007669"/>
    <property type="project" value="InterPro"/>
</dbReference>
<dbReference type="Gene3D" id="3.40.50.1010">
    <property type="entry name" value="5'-nuclease"/>
    <property type="match status" value="1"/>
</dbReference>
<dbReference type="Pfam" id="PF04900">
    <property type="entry name" value="Fcf1"/>
    <property type="match status" value="1"/>
</dbReference>
<keyword evidence="6" id="KW-0498">Mitosis</keyword>
<name>A0A212EGU5_DANPL</name>
<dbReference type="EMBL" id="AGBW02015019">
    <property type="protein sequence ID" value="OWR40704.1"/>
    <property type="molecule type" value="Genomic_DNA"/>
</dbReference>
<comment type="similarity">
    <text evidence="11">Belongs to the UTP23/FCF1 family. UTP23 subfamily.</text>
</comment>
<evidence type="ECO:0000259" key="13">
    <source>
        <dbReference type="Pfam" id="PF24779"/>
    </source>
</evidence>
<dbReference type="FunCoup" id="A0A212EGU5">
    <property type="interactions" value="1511"/>
</dbReference>
<dbReference type="InterPro" id="IPR008401">
    <property type="entry name" value="Apc13"/>
</dbReference>
<dbReference type="GO" id="GO:0051301">
    <property type="term" value="P:cell division"/>
    <property type="evidence" value="ECO:0007669"/>
    <property type="project" value="UniProtKB-KW"/>
</dbReference>
<dbReference type="STRING" id="278856.A0A212EGU5"/>
<dbReference type="GO" id="GO:0006364">
    <property type="term" value="P:rRNA processing"/>
    <property type="evidence" value="ECO:0007669"/>
    <property type="project" value="UniProtKB-KW"/>
</dbReference>
<accession>A0A212EGU5</accession>
<proteinExistence type="inferred from homology"/>
<evidence type="ECO:0000256" key="4">
    <source>
        <dbReference type="ARBA" id="ARBA00022552"/>
    </source>
</evidence>
<organism evidence="14 15">
    <name type="scientific">Danaus plexippus plexippus</name>
    <dbReference type="NCBI Taxonomy" id="278856"/>
    <lineage>
        <taxon>Eukaryota</taxon>
        <taxon>Metazoa</taxon>
        <taxon>Ecdysozoa</taxon>
        <taxon>Arthropoda</taxon>
        <taxon>Hexapoda</taxon>
        <taxon>Insecta</taxon>
        <taxon>Pterygota</taxon>
        <taxon>Neoptera</taxon>
        <taxon>Endopterygota</taxon>
        <taxon>Lepidoptera</taxon>
        <taxon>Glossata</taxon>
        <taxon>Ditrysia</taxon>
        <taxon>Papilionoidea</taxon>
        <taxon>Nymphalidae</taxon>
        <taxon>Danainae</taxon>
        <taxon>Danaini</taxon>
        <taxon>Danaina</taxon>
        <taxon>Danaus</taxon>
        <taxon>Danaus</taxon>
    </lineage>
</organism>
<evidence type="ECO:0000256" key="5">
    <source>
        <dbReference type="ARBA" id="ARBA00022618"/>
    </source>
</evidence>
<evidence type="ECO:0000256" key="12">
    <source>
        <dbReference type="SAM" id="MobiDB-lite"/>
    </source>
</evidence>
<feature type="compositionally biased region" description="Basic and acidic residues" evidence="12">
    <location>
        <begin position="240"/>
        <end position="254"/>
    </location>
</feature>
<dbReference type="AlphaFoldDB" id="A0A212EGU5"/>
<evidence type="ECO:0000256" key="3">
    <source>
        <dbReference type="ARBA" id="ARBA00022517"/>
    </source>
</evidence>
<evidence type="ECO:0000313" key="14">
    <source>
        <dbReference type="EMBL" id="OWR40704.1"/>
    </source>
</evidence>
<dbReference type="InterPro" id="IPR029060">
    <property type="entry name" value="PIN-like_dom_sf"/>
</dbReference>
<evidence type="ECO:0000256" key="10">
    <source>
        <dbReference type="ARBA" id="ARBA00037300"/>
    </source>
</evidence>
<feature type="region of interest" description="Disordered" evidence="12">
    <location>
        <begin position="222"/>
        <end position="269"/>
    </location>
</feature>
<evidence type="ECO:0000256" key="6">
    <source>
        <dbReference type="ARBA" id="ARBA00022776"/>
    </source>
</evidence>
<dbReference type="GO" id="GO:0032040">
    <property type="term" value="C:small-subunit processome"/>
    <property type="evidence" value="ECO:0007669"/>
    <property type="project" value="InterPro"/>
</dbReference>
<dbReference type="Pfam" id="PF05839">
    <property type="entry name" value="Apc13p"/>
    <property type="match status" value="1"/>
</dbReference>
<dbReference type="KEGG" id="dpl:KGM_201856"/>
<dbReference type="PANTHER" id="PTHR12416">
    <property type="entry name" value="RRNA-PROCESSING PROTEIN UTP23 HOMOLOG"/>
    <property type="match status" value="1"/>
</dbReference>
<dbReference type="InterPro" id="IPR057776">
    <property type="entry name" value="UTP23_sensor"/>
</dbReference>
<reference evidence="14 15" key="1">
    <citation type="journal article" date="2011" name="Cell">
        <title>The monarch butterfly genome yields insights into long-distance migration.</title>
        <authorList>
            <person name="Zhan S."/>
            <person name="Merlin C."/>
            <person name="Boore J.L."/>
            <person name="Reppert S.M."/>
        </authorList>
    </citation>
    <scope>NUCLEOTIDE SEQUENCE [LARGE SCALE GENOMIC DNA]</scope>
    <source>
        <strain evidence="14">F-2</strain>
    </source>
</reference>
<keyword evidence="3" id="KW-0690">Ribosome biogenesis</keyword>
<dbReference type="eggNOG" id="KOG3164">
    <property type="taxonomic scope" value="Eukaryota"/>
</dbReference>
<evidence type="ECO:0000256" key="11">
    <source>
        <dbReference type="ARBA" id="ARBA00038503"/>
    </source>
</evidence>
<feature type="domain" description="UTP23 sensor motif region" evidence="13">
    <location>
        <begin position="220"/>
        <end position="237"/>
    </location>
</feature>
<comment type="function">
    <text evidence="10">Involved in rRNA-processing and ribosome biogenesis.</text>
</comment>
<gene>
    <name evidence="14" type="ORF">KGM_201856</name>
</gene>
<dbReference type="InterPro" id="IPR006984">
    <property type="entry name" value="Fcf1/UTP23"/>
</dbReference>
<dbReference type="Proteomes" id="UP000007151">
    <property type="component" value="Unassembled WGS sequence"/>
</dbReference>
<evidence type="ECO:0000256" key="1">
    <source>
        <dbReference type="ARBA" id="ARBA00004604"/>
    </source>
</evidence>
<dbReference type="SUPFAM" id="SSF88723">
    <property type="entry name" value="PIN domain-like"/>
    <property type="match status" value="1"/>
</dbReference>
<comment type="caution">
    <text evidence="14">The sequence shown here is derived from an EMBL/GenBank/DDBJ whole genome shotgun (WGS) entry which is preliminary data.</text>
</comment>
<comment type="subcellular location">
    <subcellularLocation>
        <location evidence="1">Nucleus</location>
        <location evidence="1">Nucleolus</location>
    </subcellularLocation>
</comment>